<dbReference type="InterPro" id="IPR009057">
    <property type="entry name" value="Homeodomain-like_sf"/>
</dbReference>
<dbReference type="InterPro" id="IPR037923">
    <property type="entry name" value="HTH-like"/>
</dbReference>
<dbReference type="CDD" id="cd06986">
    <property type="entry name" value="cupin_MmsR-like_N"/>
    <property type="match status" value="1"/>
</dbReference>
<sequence length="311" mass="35459">MFRTSFHQDHEQHASVSPEAKPETYRVASNPSMDESGLTGLHVLFAGESQTSPNHRLGPKVYSFYLMHIVLEGEGRFVTEQQQYDLKAGDTFLIRPNQLISYESAASNPWRYRWLAFTGEMADQLVQLAGLNPASEVVALQDYMKTADYYYNILEAFREGHATSSIQASGWLQLIMSEYGKQQLPEASLLPHHTGAEQKLHKQMVHYLTSQYTHPVSIEHMAEAFGYNRAYLSRVFKQQVGMPPSTFLLNLRLDHARHLLRERPELTIEQVAASVGIQDALYFSKQFRKAYGQSPTSYRKQILADVQKAEL</sequence>
<dbReference type="InterPro" id="IPR020449">
    <property type="entry name" value="Tscrpt_reg_AraC-type_HTH"/>
</dbReference>
<dbReference type="InterPro" id="IPR018060">
    <property type="entry name" value="HTH_AraC"/>
</dbReference>
<dbReference type="GO" id="GO:0003700">
    <property type="term" value="F:DNA-binding transcription factor activity"/>
    <property type="evidence" value="ECO:0007669"/>
    <property type="project" value="InterPro"/>
</dbReference>
<dbReference type="PANTHER" id="PTHR43280:SF2">
    <property type="entry name" value="HTH-TYPE TRANSCRIPTIONAL REGULATOR EXSA"/>
    <property type="match status" value="1"/>
</dbReference>
<keyword evidence="7" id="KW-1185">Reference proteome</keyword>
<evidence type="ECO:0000256" key="2">
    <source>
        <dbReference type="ARBA" id="ARBA00023125"/>
    </source>
</evidence>
<dbReference type="Pfam" id="PF12833">
    <property type="entry name" value="HTH_18"/>
    <property type="match status" value="1"/>
</dbReference>
<dbReference type="PROSITE" id="PS01124">
    <property type="entry name" value="HTH_ARAC_FAMILY_2"/>
    <property type="match status" value="1"/>
</dbReference>
<dbReference type="Gene3D" id="1.10.10.60">
    <property type="entry name" value="Homeodomain-like"/>
    <property type="match status" value="2"/>
</dbReference>
<organism evidence="6 7">
    <name type="scientific">Paenibacillus montaniterrae</name>
    <dbReference type="NCBI Taxonomy" id="429341"/>
    <lineage>
        <taxon>Bacteria</taxon>
        <taxon>Bacillati</taxon>
        <taxon>Bacillota</taxon>
        <taxon>Bacilli</taxon>
        <taxon>Bacillales</taxon>
        <taxon>Paenibacillaceae</taxon>
        <taxon>Paenibacillus</taxon>
    </lineage>
</organism>
<protein>
    <submittedName>
        <fullName evidence="6">AraC family transcriptional regulator</fullName>
    </submittedName>
</protein>
<accession>A0A919YQ99</accession>
<keyword evidence="1" id="KW-0805">Transcription regulation</keyword>
<dbReference type="Pfam" id="PF02311">
    <property type="entry name" value="AraC_binding"/>
    <property type="match status" value="1"/>
</dbReference>
<dbReference type="SMART" id="SM00342">
    <property type="entry name" value="HTH_ARAC"/>
    <property type="match status" value="1"/>
</dbReference>
<evidence type="ECO:0000256" key="1">
    <source>
        <dbReference type="ARBA" id="ARBA00023015"/>
    </source>
</evidence>
<dbReference type="PANTHER" id="PTHR43280">
    <property type="entry name" value="ARAC-FAMILY TRANSCRIPTIONAL REGULATOR"/>
    <property type="match status" value="1"/>
</dbReference>
<evidence type="ECO:0000313" key="7">
    <source>
        <dbReference type="Proteomes" id="UP000683139"/>
    </source>
</evidence>
<dbReference type="Gene3D" id="2.60.120.280">
    <property type="entry name" value="Regulatory protein AraC"/>
    <property type="match status" value="1"/>
</dbReference>
<feature type="domain" description="HTH araC/xylS-type" evidence="5">
    <location>
        <begin position="202"/>
        <end position="301"/>
    </location>
</feature>
<evidence type="ECO:0000313" key="6">
    <source>
        <dbReference type="EMBL" id="GIP16319.1"/>
    </source>
</evidence>
<keyword evidence="2" id="KW-0238">DNA-binding</keyword>
<dbReference type="AlphaFoldDB" id="A0A919YQ99"/>
<comment type="caution">
    <text evidence="6">The sequence shown here is derived from an EMBL/GenBank/DDBJ whole genome shotgun (WGS) entry which is preliminary data.</text>
</comment>
<dbReference type="SUPFAM" id="SSF46689">
    <property type="entry name" value="Homeodomain-like"/>
    <property type="match status" value="2"/>
</dbReference>
<dbReference type="Proteomes" id="UP000683139">
    <property type="component" value="Unassembled WGS sequence"/>
</dbReference>
<feature type="region of interest" description="Disordered" evidence="4">
    <location>
        <begin position="1"/>
        <end position="29"/>
    </location>
</feature>
<dbReference type="SUPFAM" id="SSF51215">
    <property type="entry name" value="Regulatory protein AraC"/>
    <property type="match status" value="1"/>
</dbReference>
<keyword evidence="3" id="KW-0804">Transcription</keyword>
<evidence type="ECO:0000256" key="4">
    <source>
        <dbReference type="SAM" id="MobiDB-lite"/>
    </source>
</evidence>
<dbReference type="PROSITE" id="PS00041">
    <property type="entry name" value="HTH_ARAC_FAMILY_1"/>
    <property type="match status" value="1"/>
</dbReference>
<dbReference type="InterPro" id="IPR003313">
    <property type="entry name" value="AraC-bd"/>
</dbReference>
<evidence type="ECO:0000256" key="3">
    <source>
        <dbReference type="ARBA" id="ARBA00023163"/>
    </source>
</evidence>
<evidence type="ECO:0000259" key="5">
    <source>
        <dbReference type="PROSITE" id="PS01124"/>
    </source>
</evidence>
<gene>
    <name evidence="6" type="primary">msmR_1</name>
    <name evidence="6" type="ORF">J40TS1_19610</name>
</gene>
<dbReference type="InterPro" id="IPR018062">
    <property type="entry name" value="HTH_AraC-typ_CS"/>
</dbReference>
<dbReference type="GO" id="GO:0043565">
    <property type="term" value="F:sequence-specific DNA binding"/>
    <property type="evidence" value="ECO:0007669"/>
    <property type="project" value="InterPro"/>
</dbReference>
<dbReference type="PRINTS" id="PR00032">
    <property type="entry name" value="HTHARAC"/>
</dbReference>
<name>A0A919YQ99_9BACL</name>
<proteinExistence type="predicted"/>
<dbReference type="RefSeq" id="WP_213514584.1">
    <property type="nucleotide sequence ID" value="NZ_BOSE01000003.1"/>
</dbReference>
<reference evidence="6" key="1">
    <citation type="submission" date="2021-03" db="EMBL/GenBank/DDBJ databases">
        <title>Antimicrobial resistance genes in bacteria isolated from Japanese honey, and their potential for conferring macrolide and lincosamide resistance in the American foulbrood pathogen Paenibacillus larvae.</title>
        <authorList>
            <person name="Okamoto M."/>
            <person name="Kumagai M."/>
            <person name="Kanamori H."/>
            <person name="Takamatsu D."/>
        </authorList>
    </citation>
    <scope>NUCLEOTIDE SEQUENCE</scope>
    <source>
        <strain evidence="6">J40TS1</strain>
    </source>
</reference>
<dbReference type="EMBL" id="BOSE01000003">
    <property type="protein sequence ID" value="GIP16319.1"/>
    <property type="molecule type" value="Genomic_DNA"/>
</dbReference>
<feature type="compositionally biased region" description="Basic and acidic residues" evidence="4">
    <location>
        <begin position="1"/>
        <end position="13"/>
    </location>
</feature>